<feature type="region of interest" description="Disordered" evidence="1">
    <location>
        <begin position="1"/>
        <end position="112"/>
    </location>
</feature>
<gene>
    <name evidence="2" type="ORF">SCOCK_550015</name>
</gene>
<feature type="compositionally biased region" description="Basic residues" evidence="1">
    <location>
        <begin position="1"/>
        <end position="19"/>
    </location>
</feature>
<evidence type="ECO:0000313" key="3">
    <source>
        <dbReference type="Proteomes" id="UP001152519"/>
    </source>
</evidence>
<protein>
    <submittedName>
        <fullName evidence="2">Uncharacterized protein</fullName>
    </submittedName>
</protein>
<feature type="compositionally biased region" description="Basic residues" evidence="1">
    <location>
        <begin position="40"/>
        <end position="51"/>
    </location>
</feature>
<comment type="caution">
    <text evidence="2">The sequence shown here is derived from an EMBL/GenBank/DDBJ whole genome shotgun (WGS) entry which is preliminary data.</text>
</comment>
<accession>A0A9W4DX09</accession>
<organism evidence="2 3">
    <name type="scientific">Actinacidiphila cocklensis</name>
    <dbReference type="NCBI Taxonomy" id="887465"/>
    <lineage>
        <taxon>Bacteria</taxon>
        <taxon>Bacillati</taxon>
        <taxon>Actinomycetota</taxon>
        <taxon>Actinomycetes</taxon>
        <taxon>Kitasatosporales</taxon>
        <taxon>Streptomycetaceae</taxon>
        <taxon>Actinacidiphila</taxon>
    </lineage>
</organism>
<evidence type="ECO:0000256" key="1">
    <source>
        <dbReference type="SAM" id="MobiDB-lite"/>
    </source>
</evidence>
<reference evidence="2" key="1">
    <citation type="submission" date="2021-05" db="EMBL/GenBank/DDBJ databases">
        <authorList>
            <person name="Arsene-Ploetze F."/>
        </authorList>
    </citation>
    <scope>NUCLEOTIDE SEQUENCE</scope>
    <source>
        <strain evidence="2">DSM 42138</strain>
    </source>
</reference>
<dbReference type="Proteomes" id="UP001152519">
    <property type="component" value="Unassembled WGS sequence"/>
</dbReference>
<dbReference type="AlphaFoldDB" id="A0A9W4DX09"/>
<sequence length="112" mass="12512">MGRRLHGHRHGDQHRHRGDHRLEGGLDLARQPAGDLGLERHHHPVRRRGHRREPLLQRGGRARRLDQLRPPGHLVGNGRRTDADLHRQLTPAPPPPRYDAGGLPPGGPPASV</sequence>
<keyword evidence="3" id="KW-1185">Reference proteome</keyword>
<evidence type="ECO:0000313" key="2">
    <source>
        <dbReference type="EMBL" id="CAG6397463.1"/>
    </source>
</evidence>
<dbReference type="EMBL" id="CAJSLV010000087">
    <property type="protein sequence ID" value="CAG6397463.1"/>
    <property type="molecule type" value="Genomic_DNA"/>
</dbReference>
<name>A0A9W4DX09_9ACTN</name>
<proteinExistence type="predicted"/>